<keyword evidence="10 13" id="KW-0289">Folate biosynthesis</keyword>
<evidence type="ECO:0000256" key="1">
    <source>
        <dbReference type="ARBA" id="ARBA00000012"/>
    </source>
</evidence>
<evidence type="ECO:0000259" key="14">
    <source>
        <dbReference type="PROSITE" id="PS50972"/>
    </source>
</evidence>
<evidence type="ECO:0000256" key="4">
    <source>
        <dbReference type="ARBA" id="ARBA00009503"/>
    </source>
</evidence>
<evidence type="ECO:0000313" key="15">
    <source>
        <dbReference type="EMBL" id="SDC54508.1"/>
    </source>
</evidence>
<dbReference type="PANTHER" id="PTHR20941:SF1">
    <property type="entry name" value="FOLIC ACID SYNTHESIS PROTEIN FOL1"/>
    <property type="match status" value="1"/>
</dbReference>
<dbReference type="InterPro" id="IPR045031">
    <property type="entry name" value="DHP_synth-like"/>
</dbReference>
<comment type="cofactor">
    <cofactor evidence="2 13">
        <name>Mg(2+)</name>
        <dbReference type="ChEBI" id="CHEBI:18420"/>
    </cofactor>
</comment>
<dbReference type="GO" id="GO:0004156">
    <property type="term" value="F:dihydropteroate synthase activity"/>
    <property type="evidence" value="ECO:0007669"/>
    <property type="project" value="UniProtKB-EC"/>
</dbReference>
<evidence type="ECO:0000313" key="16">
    <source>
        <dbReference type="Proteomes" id="UP000242949"/>
    </source>
</evidence>
<comment type="pathway">
    <text evidence="3 13">Cofactor biosynthesis; tetrahydrofolate biosynthesis; 7,8-dihydrofolate from 2-amino-4-hydroxy-6-hydroxymethyl-7,8-dihydropteridine diphosphate and 4-aminobenzoate: step 1/2.</text>
</comment>
<evidence type="ECO:0000256" key="10">
    <source>
        <dbReference type="ARBA" id="ARBA00022909"/>
    </source>
</evidence>
<name>A0A1G6MFU4_9BACI</name>
<dbReference type="PROSITE" id="PS00792">
    <property type="entry name" value="DHPS_1"/>
    <property type="match status" value="1"/>
</dbReference>
<dbReference type="InterPro" id="IPR006390">
    <property type="entry name" value="DHP_synth_dom"/>
</dbReference>
<evidence type="ECO:0000256" key="3">
    <source>
        <dbReference type="ARBA" id="ARBA00004763"/>
    </source>
</evidence>
<comment type="function">
    <text evidence="12 13">Catalyzes the condensation of para-aminobenzoate (pABA) with 6-hydroxymethyl-7,8-dihydropterin diphosphate (DHPt-PP) to form 7,8-dihydropteroate (H2Pte), the immediate precursor of folate derivatives.</text>
</comment>
<keyword evidence="7 13" id="KW-0808">Transferase</keyword>
<evidence type="ECO:0000256" key="12">
    <source>
        <dbReference type="ARBA" id="ARBA00053449"/>
    </source>
</evidence>
<dbReference type="AlphaFoldDB" id="A0A1G6MFU4"/>
<dbReference type="PROSITE" id="PS50972">
    <property type="entry name" value="PTERIN_BINDING"/>
    <property type="match status" value="1"/>
</dbReference>
<dbReference type="STRING" id="1612202.SAMN05421734_1116"/>
<evidence type="ECO:0000256" key="11">
    <source>
        <dbReference type="ARBA" id="ARBA00030193"/>
    </source>
</evidence>
<dbReference type="GO" id="GO:0046656">
    <property type="term" value="P:folic acid biosynthetic process"/>
    <property type="evidence" value="ECO:0007669"/>
    <property type="project" value="UniProtKB-KW"/>
</dbReference>
<dbReference type="InterPro" id="IPR011005">
    <property type="entry name" value="Dihydropteroate_synth-like_sf"/>
</dbReference>
<comment type="catalytic activity">
    <reaction evidence="1">
        <text>(7,8-dihydropterin-6-yl)methyl diphosphate + 4-aminobenzoate = 7,8-dihydropteroate + diphosphate</text>
        <dbReference type="Rhea" id="RHEA:19949"/>
        <dbReference type="ChEBI" id="CHEBI:17836"/>
        <dbReference type="ChEBI" id="CHEBI:17839"/>
        <dbReference type="ChEBI" id="CHEBI:33019"/>
        <dbReference type="ChEBI" id="CHEBI:72950"/>
        <dbReference type="EC" id="2.5.1.15"/>
    </reaction>
</comment>
<organism evidence="15 16">
    <name type="scientific">Pelagirhabdus alkalitolerans</name>
    <dbReference type="NCBI Taxonomy" id="1612202"/>
    <lineage>
        <taxon>Bacteria</taxon>
        <taxon>Bacillati</taxon>
        <taxon>Bacillota</taxon>
        <taxon>Bacilli</taxon>
        <taxon>Bacillales</taxon>
        <taxon>Bacillaceae</taxon>
        <taxon>Pelagirhabdus</taxon>
    </lineage>
</organism>
<accession>A0A1G6MFU4</accession>
<evidence type="ECO:0000256" key="7">
    <source>
        <dbReference type="ARBA" id="ARBA00022679"/>
    </source>
</evidence>
<dbReference type="CDD" id="cd00739">
    <property type="entry name" value="DHPS"/>
    <property type="match status" value="1"/>
</dbReference>
<reference evidence="16" key="1">
    <citation type="submission" date="2016-09" db="EMBL/GenBank/DDBJ databases">
        <authorList>
            <person name="Varghese N."/>
            <person name="Submissions S."/>
        </authorList>
    </citation>
    <scope>NUCLEOTIDE SEQUENCE [LARGE SCALE GENOMIC DNA]</scope>
    <source>
        <strain evidence="16">S5</strain>
    </source>
</reference>
<keyword evidence="9 13" id="KW-0460">Magnesium</keyword>
<dbReference type="FunFam" id="3.20.20.20:FF:000006">
    <property type="entry name" value="Dihydropteroate synthase"/>
    <property type="match status" value="1"/>
</dbReference>
<evidence type="ECO:0000256" key="8">
    <source>
        <dbReference type="ARBA" id="ARBA00022723"/>
    </source>
</evidence>
<evidence type="ECO:0000256" key="2">
    <source>
        <dbReference type="ARBA" id="ARBA00001946"/>
    </source>
</evidence>
<dbReference type="PANTHER" id="PTHR20941">
    <property type="entry name" value="FOLATE SYNTHESIS PROTEINS"/>
    <property type="match status" value="1"/>
</dbReference>
<dbReference type="Pfam" id="PF00809">
    <property type="entry name" value="Pterin_bind"/>
    <property type="match status" value="1"/>
</dbReference>
<dbReference type="GO" id="GO:0046654">
    <property type="term" value="P:tetrahydrofolate biosynthetic process"/>
    <property type="evidence" value="ECO:0007669"/>
    <property type="project" value="UniProtKB-UniPathway"/>
</dbReference>
<feature type="domain" description="Pterin-binding" evidence="14">
    <location>
        <begin position="18"/>
        <end position="264"/>
    </location>
</feature>
<comment type="similarity">
    <text evidence="4 13">Belongs to the DHPS family.</text>
</comment>
<dbReference type="EC" id="2.5.1.15" evidence="5 13"/>
<evidence type="ECO:0000256" key="13">
    <source>
        <dbReference type="RuleBase" id="RU361205"/>
    </source>
</evidence>
<dbReference type="Proteomes" id="UP000242949">
    <property type="component" value="Unassembled WGS sequence"/>
</dbReference>
<dbReference type="UniPathway" id="UPA00077">
    <property type="reaction ID" value="UER00156"/>
</dbReference>
<dbReference type="NCBIfam" id="TIGR01496">
    <property type="entry name" value="DHPS"/>
    <property type="match status" value="1"/>
</dbReference>
<dbReference type="GO" id="GO:0046872">
    <property type="term" value="F:metal ion binding"/>
    <property type="evidence" value="ECO:0007669"/>
    <property type="project" value="UniProtKB-KW"/>
</dbReference>
<dbReference type="Gene3D" id="3.20.20.20">
    <property type="entry name" value="Dihydropteroate synthase-like"/>
    <property type="match status" value="1"/>
</dbReference>
<keyword evidence="8 13" id="KW-0479">Metal-binding</keyword>
<dbReference type="GO" id="GO:0005829">
    <property type="term" value="C:cytosol"/>
    <property type="evidence" value="ECO:0007669"/>
    <property type="project" value="TreeGrafter"/>
</dbReference>
<sequence length="274" mass="29985">MNRQIKTKHGMIDLTKKTAVMGILNVTPDSFSDGGHFNHAEQAVKRALEMEAAGADIIDIGGESTRPGHTPVSESEEIDRVVPVIEKIREVVSIPLSIDTFKSKTAKAALDAGVDMINDVWGAKYDPAIARVAAEYNVPICLMHNGRNEPYQNLMEDIQTELKESIQIASDQGVSQDQIILDPGIGFCKTKQENLDVLRQLDQLQVLGHPLLLGTSRKSVIGHYLDLPVDERDEATAATTSFGITKGVDIVRVHDVLINARVAQMTDLLVRKGD</sequence>
<gene>
    <name evidence="15" type="ORF">SAMN05421734_1116</name>
</gene>
<dbReference type="RefSeq" id="WP_245719459.1">
    <property type="nucleotide sequence ID" value="NZ_FMYI01000011.1"/>
</dbReference>
<proteinExistence type="inferred from homology"/>
<evidence type="ECO:0000256" key="6">
    <source>
        <dbReference type="ARBA" id="ARBA00016919"/>
    </source>
</evidence>
<dbReference type="EMBL" id="FMYI01000011">
    <property type="protein sequence ID" value="SDC54508.1"/>
    <property type="molecule type" value="Genomic_DNA"/>
</dbReference>
<evidence type="ECO:0000256" key="5">
    <source>
        <dbReference type="ARBA" id="ARBA00012458"/>
    </source>
</evidence>
<evidence type="ECO:0000256" key="9">
    <source>
        <dbReference type="ARBA" id="ARBA00022842"/>
    </source>
</evidence>
<dbReference type="SUPFAM" id="SSF51717">
    <property type="entry name" value="Dihydropteroate synthetase-like"/>
    <property type="match status" value="1"/>
</dbReference>
<dbReference type="InterPro" id="IPR000489">
    <property type="entry name" value="Pterin-binding_dom"/>
</dbReference>
<dbReference type="PROSITE" id="PS00793">
    <property type="entry name" value="DHPS_2"/>
    <property type="match status" value="1"/>
</dbReference>
<protein>
    <recommendedName>
        <fullName evidence="6 13">Dihydropteroate synthase</fullName>
        <shortName evidence="13">DHPS</shortName>
        <ecNumber evidence="5 13">2.5.1.15</ecNumber>
    </recommendedName>
    <alternativeName>
        <fullName evidence="11 13">Dihydropteroate pyrophosphorylase</fullName>
    </alternativeName>
</protein>
<keyword evidence="16" id="KW-1185">Reference proteome</keyword>